<dbReference type="RefSeq" id="WP_200748053.1">
    <property type="nucleotide sequence ID" value="NZ_JAEOAH010000004.1"/>
</dbReference>
<evidence type="ECO:0000313" key="1">
    <source>
        <dbReference type="EMBL" id="MBK3494056.1"/>
    </source>
</evidence>
<dbReference type="Proteomes" id="UP000618943">
    <property type="component" value="Unassembled WGS sequence"/>
</dbReference>
<protein>
    <recommendedName>
        <fullName evidence="3">Transposase</fullName>
    </recommendedName>
</protein>
<dbReference type="EMBL" id="JAEOAH010000004">
    <property type="protein sequence ID" value="MBK3494056.1"/>
    <property type="molecule type" value="Genomic_DNA"/>
</dbReference>
<sequence length="63" mass="7406">MDCSTISKIIFKTRVYGIDLGIDEKGKGYQYMRAVIDLEIWLREMKKERNMYSNALALVSHVY</sequence>
<name>A0ABS1H3T2_9BACL</name>
<organism evidence="1 2">
    <name type="scientific">Viridibacillus soli</name>
    <dbReference type="NCBI Taxonomy" id="2798301"/>
    <lineage>
        <taxon>Bacteria</taxon>
        <taxon>Bacillati</taxon>
        <taxon>Bacillota</taxon>
        <taxon>Bacilli</taxon>
        <taxon>Bacillales</taxon>
        <taxon>Caryophanaceae</taxon>
        <taxon>Viridibacillus</taxon>
    </lineage>
</organism>
<keyword evidence="2" id="KW-1185">Reference proteome</keyword>
<accession>A0ABS1H3T2</accession>
<reference evidence="1 2" key="1">
    <citation type="submission" date="2020-12" db="EMBL/GenBank/DDBJ databases">
        <title>YIM B01967 draft genome.</title>
        <authorList>
            <person name="Yan X."/>
        </authorList>
    </citation>
    <scope>NUCLEOTIDE SEQUENCE [LARGE SCALE GENOMIC DNA]</scope>
    <source>
        <strain evidence="1 2">YIM B01967</strain>
    </source>
</reference>
<comment type="caution">
    <text evidence="1">The sequence shown here is derived from an EMBL/GenBank/DDBJ whole genome shotgun (WGS) entry which is preliminary data.</text>
</comment>
<evidence type="ECO:0008006" key="3">
    <source>
        <dbReference type="Google" id="ProtNLM"/>
    </source>
</evidence>
<proteinExistence type="predicted"/>
<evidence type="ECO:0000313" key="2">
    <source>
        <dbReference type="Proteomes" id="UP000618943"/>
    </source>
</evidence>
<gene>
    <name evidence="1" type="ORF">JFL43_04110</name>
</gene>